<accession>A0A7D9JDQ8</accession>
<name>A0A7D9JDQ8_PARCT</name>
<dbReference type="AlphaFoldDB" id="A0A7D9JDQ8"/>
<evidence type="ECO:0000313" key="1">
    <source>
        <dbReference type="EMBL" id="CAB4027690.1"/>
    </source>
</evidence>
<feature type="non-terminal residue" evidence="1">
    <location>
        <position position="286"/>
    </location>
</feature>
<protein>
    <submittedName>
        <fullName evidence="1">Uncharacterized protein</fullName>
    </submittedName>
</protein>
<organism evidence="1 2">
    <name type="scientific">Paramuricea clavata</name>
    <name type="common">Red gorgonian</name>
    <name type="synonym">Violescent sea-whip</name>
    <dbReference type="NCBI Taxonomy" id="317549"/>
    <lineage>
        <taxon>Eukaryota</taxon>
        <taxon>Metazoa</taxon>
        <taxon>Cnidaria</taxon>
        <taxon>Anthozoa</taxon>
        <taxon>Octocorallia</taxon>
        <taxon>Malacalcyonacea</taxon>
        <taxon>Plexauridae</taxon>
        <taxon>Paramuricea</taxon>
    </lineage>
</organism>
<reference evidence="1" key="1">
    <citation type="submission" date="2020-04" db="EMBL/GenBank/DDBJ databases">
        <authorList>
            <person name="Alioto T."/>
            <person name="Alioto T."/>
            <person name="Gomez Garrido J."/>
        </authorList>
    </citation>
    <scope>NUCLEOTIDE SEQUENCE</scope>
    <source>
        <strain evidence="1">A484AB</strain>
    </source>
</reference>
<evidence type="ECO:0000313" key="2">
    <source>
        <dbReference type="Proteomes" id="UP001152795"/>
    </source>
</evidence>
<proteinExistence type="predicted"/>
<dbReference type="EMBL" id="CACRXK020014963">
    <property type="protein sequence ID" value="CAB4027690.1"/>
    <property type="molecule type" value="Genomic_DNA"/>
</dbReference>
<gene>
    <name evidence="1" type="ORF">PACLA_8A002130</name>
</gene>
<sequence length="286" mass="31920">KSAKFIRFSISDVATDIVSIFAMESKDVDSAGNVTSRTRATTEDLKYSRYSNCVPLHLIRRLIIILQFRSSNALFVSSISLFHVMLYLSIIFGMYPLSLRYPMQPFCQVRFVSPLASFRGLGGSSFQGVNAAPTATAKSNKVTIEPSPLSSVFCFLTDLSKPASRLHSPGIPDSRVSQNIFEIAPIPTDQRIAKLYQRITRRCWIKNLKDRGDTVLRGEVENILTGIPTEITRLYTHPDLLHIAERQEEAEEMDEIHNEDISHMSGIGIPGVAITISKPYGLQLKA</sequence>
<keyword evidence="2" id="KW-1185">Reference proteome</keyword>
<feature type="non-terminal residue" evidence="1">
    <location>
        <position position="1"/>
    </location>
</feature>
<dbReference type="Proteomes" id="UP001152795">
    <property type="component" value="Unassembled WGS sequence"/>
</dbReference>
<comment type="caution">
    <text evidence="1">The sequence shown here is derived from an EMBL/GenBank/DDBJ whole genome shotgun (WGS) entry which is preliminary data.</text>
</comment>